<dbReference type="InterPro" id="IPR014914">
    <property type="entry name" value="RES_dom"/>
</dbReference>
<dbReference type="Pfam" id="PF08808">
    <property type="entry name" value="RES"/>
    <property type="match status" value="1"/>
</dbReference>
<protein>
    <submittedName>
        <fullName evidence="2">RES family NAD+ phosphorylase</fullName>
    </submittedName>
</protein>
<comment type="caution">
    <text evidence="2">The sequence shown here is derived from an EMBL/GenBank/DDBJ whole genome shotgun (WGS) entry which is preliminary data.</text>
</comment>
<sequence>MVGQDEEHRYVCHECIGDAYLKNEIERIGAVHTCMICDKRQKCTDFEELCDRIHVIMTEDFERVSSDSYSYYGGGLDLERSGDGLYQIFYEIIESEGYLLDEIKEYLSNCHYSYDDAAMGEENPYGDETNYRYRKPSINEALGEWAAFETEIRSRSRFFNRRAEVILNGIFAPLARFKNRERDIIRDAGPGTNLSKIFRARRATTNAEIARIVENPIAELGAPPSRHAGSGRMNPRWIPMFYGARDAETCVAEIRPPVGSAVVIGQFDIIRKLRLLDLTALQDLYVEEASYFDPVFRTLKSKADFLGKLVGIMSQPVTSADNDYEYLPTQFVVEFLSEKFDENLDGIIFHSSQSGGEKQNIVLFQDSALVEAAEYLEKELETDFGWATDDDFDDSITVWFRKADISPQAQKSSADEWIDLPVTPQLPPTLRLELTSIEVRKIVAVAYDDSIRRRVSRFQKTEGDDPF</sequence>
<dbReference type="Proteomes" id="UP001597308">
    <property type="component" value="Unassembled WGS sequence"/>
</dbReference>
<gene>
    <name evidence="2" type="ORF">ACFSCV_07920</name>
</gene>
<evidence type="ECO:0000259" key="1">
    <source>
        <dbReference type="SMART" id="SM00953"/>
    </source>
</evidence>
<dbReference type="EMBL" id="JBHUER010000004">
    <property type="protein sequence ID" value="MFD1702930.1"/>
    <property type="molecule type" value="Genomic_DNA"/>
</dbReference>
<dbReference type="SMART" id="SM00953">
    <property type="entry name" value="RES"/>
    <property type="match status" value="1"/>
</dbReference>
<proteinExistence type="predicted"/>
<reference evidence="3" key="1">
    <citation type="journal article" date="2019" name="Int. J. Syst. Evol. Microbiol.">
        <title>The Global Catalogue of Microorganisms (GCM) 10K type strain sequencing project: providing services to taxonomists for standard genome sequencing and annotation.</title>
        <authorList>
            <consortium name="The Broad Institute Genomics Platform"/>
            <consortium name="The Broad Institute Genome Sequencing Center for Infectious Disease"/>
            <person name="Wu L."/>
            <person name="Ma J."/>
        </authorList>
    </citation>
    <scope>NUCLEOTIDE SEQUENCE [LARGE SCALE GENOMIC DNA]</scope>
    <source>
        <strain evidence="3">KCTC 23707</strain>
    </source>
</reference>
<accession>A0ABW4K4E4</accession>
<feature type="domain" description="RES" evidence="1">
    <location>
        <begin position="216"/>
        <end position="375"/>
    </location>
</feature>
<evidence type="ECO:0000313" key="2">
    <source>
        <dbReference type="EMBL" id="MFD1702930.1"/>
    </source>
</evidence>
<dbReference type="RefSeq" id="WP_378798658.1">
    <property type="nucleotide sequence ID" value="NZ_JBHUER010000004.1"/>
</dbReference>
<evidence type="ECO:0000313" key="3">
    <source>
        <dbReference type="Proteomes" id="UP001597308"/>
    </source>
</evidence>
<organism evidence="2 3">
    <name type="scientific">Methylopila henanensis</name>
    <dbReference type="NCBI Taxonomy" id="873516"/>
    <lineage>
        <taxon>Bacteria</taxon>
        <taxon>Pseudomonadati</taxon>
        <taxon>Pseudomonadota</taxon>
        <taxon>Alphaproteobacteria</taxon>
        <taxon>Hyphomicrobiales</taxon>
        <taxon>Methylopilaceae</taxon>
        <taxon>Methylopila</taxon>
    </lineage>
</organism>
<name>A0ABW4K4E4_9HYPH</name>
<keyword evidence="3" id="KW-1185">Reference proteome</keyword>